<feature type="transmembrane region" description="Helical" evidence="1">
    <location>
        <begin position="99"/>
        <end position="119"/>
    </location>
</feature>
<proteinExistence type="predicted"/>
<protein>
    <submittedName>
        <fullName evidence="3">Prepilin peptidase</fullName>
    </submittedName>
</protein>
<keyword evidence="1" id="KW-0812">Transmembrane</keyword>
<feature type="transmembrane region" description="Helical" evidence="1">
    <location>
        <begin position="6"/>
        <end position="23"/>
    </location>
</feature>
<feature type="domain" description="Prepilin type IV endopeptidase peptidase" evidence="2">
    <location>
        <begin position="14"/>
        <end position="113"/>
    </location>
</feature>
<evidence type="ECO:0000256" key="1">
    <source>
        <dbReference type="SAM" id="Phobius"/>
    </source>
</evidence>
<dbReference type="Gene3D" id="1.20.120.1220">
    <property type="match status" value="1"/>
</dbReference>
<dbReference type="GO" id="GO:0004190">
    <property type="term" value="F:aspartic-type endopeptidase activity"/>
    <property type="evidence" value="ECO:0007669"/>
    <property type="project" value="InterPro"/>
</dbReference>
<feature type="transmembrane region" description="Helical" evidence="1">
    <location>
        <begin position="60"/>
        <end position="78"/>
    </location>
</feature>
<evidence type="ECO:0000313" key="3">
    <source>
        <dbReference type="EMBL" id="PNG27143.1"/>
    </source>
</evidence>
<dbReference type="InterPro" id="IPR000045">
    <property type="entry name" value="Prepilin_IV_endopep_pep"/>
</dbReference>
<comment type="caution">
    <text evidence="3">The sequence shown here is derived from an EMBL/GenBank/DDBJ whole genome shotgun (WGS) entry which is preliminary data.</text>
</comment>
<keyword evidence="1" id="KW-0472">Membrane</keyword>
<reference evidence="3 4" key="1">
    <citation type="submission" date="2017-10" db="EMBL/GenBank/DDBJ databases">
        <title>Genome announcement of Methylocella silvestris TVC from permafrost.</title>
        <authorList>
            <person name="Wang J."/>
            <person name="Geng K."/>
            <person name="Ul-Haque F."/>
            <person name="Crombie A.T."/>
            <person name="Street L.E."/>
            <person name="Wookey P.A."/>
            <person name="Murrell J.C."/>
            <person name="Pratscher J."/>
        </authorList>
    </citation>
    <scope>NUCLEOTIDE SEQUENCE [LARGE SCALE GENOMIC DNA]</scope>
    <source>
        <strain evidence="3 4">TVC</strain>
    </source>
</reference>
<accession>A0A2J7TK54</accession>
<evidence type="ECO:0000259" key="2">
    <source>
        <dbReference type="Pfam" id="PF01478"/>
    </source>
</evidence>
<organism evidence="3 4">
    <name type="scientific">Methylocella silvestris</name>
    <dbReference type="NCBI Taxonomy" id="199596"/>
    <lineage>
        <taxon>Bacteria</taxon>
        <taxon>Pseudomonadati</taxon>
        <taxon>Pseudomonadota</taxon>
        <taxon>Alphaproteobacteria</taxon>
        <taxon>Hyphomicrobiales</taxon>
        <taxon>Beijerinckiaceae</taxon>
        <taxon>Methylocella</taxon>
    </lineage>
</organism>
<keyword evidence="1" id="KW-1133">Transmembrane helix</keyword>
<evidence type="ECO:0000313" key="4">
    <source>
        <dbReference type="Proteomes" id="UP000236286"/>
    </source>
</evidence>
<dbReference type="AlphaFoldDB" id="A0A2J7TK54"/>
<dbReference type="RefSeq" id="WP_102842735.1">
    <property type="nucleotide sequence ID" value="NZ_PDZR01000003.1"/>
</dbReference>
<dbReference type="Proteomes" id="UP000236286">
    <property type="component" value="Unassembled WGS sequence"/>
</dbReference>
<dbReference type="Pfam" id="PF01478">
    <property type="entry name" value="Peptidase_A24"/>
    <property type="match status" value="1"/>
</dbReference>
<dbReference type="GO" id="GO:0016020">
    <property type="term" value="C:membrane"/>
    <property type="evidence" value="ECO:0007669"/>
    <property type="project" value="InterPro"/>
</dbReference>
<dbReference type="EMBL" id="PDZR01000003">
    <property type="protein sequence ID" value="PNG27143.1"/>
    <property type="molecule type" value="Genomic_DNA"/>
</dbReference>
<dbReference type="OrthoDB" id="8445686at2"/>
<gene>
    <name evidence="3" type="ORF">CR492_05530</name>
</gene>
<name>A0A2J7TK54_METSI</name>
<sequence length="179" mass="18722">MNLPFIYALPWAAALIILFASATRDLKDRIIPNEYVVIVAAIGVAQCIATRPGLAWVSLLAAAGTLIGLGFLAHWNLIGGGDVKMISAVTLLVPPNQAPVLLIDIALAGGVLSCMYLAAHHAFRGITVSQAAEAGFAPPVSRLARLVKTEHARIAAGDSLPYALAILGGVIAYMAREFI</sequence>